<keyword evidence="2" id="KW-0813">Transport</keyword>
<evidence type="ECO:0000313" key="10">
    <source>
        <dbReference type="Proteomes" id="UP000749559"/>
    </source>
</evidence>
<dbReference type="Proteomes" id="UP000749559">
    <property type="component" value="Unassembled WGS sequence"/>
</dbReference>
<dbReference type="PROSITE" id="PS00889">
    <property type="entry name" value="CNMP_BINDING_2"/>
    <property type="match status" value="1"/>
</dbReference>
<dbReference type="OrthoDB" id="421226at2759"/>
<name>A0A8J1XM89_OWEFU</name>
<dbReference type="Gene3D" id="2.60.120.10">
    <property type="entry name" value="Jelly Rolls"/>
    <property type="match status" value="1"/>
</dbReference>
<organism evidence="9 10">
    <name type="scientific">Owenia fusiformis</name>
    <name type="common">Polychaete worm</name>
    <dbReference type="NCBI Taxonomy" id="6347"/>
    <lineage>
        <taxon>Eukaryota</taxon>
        <taxon>Metazoa</taxon>
        <taxon>Spiralia</taxon>
        <taxon>Lophotrochozoa</taxon>
        <taxon>Annelida</taxon>
        <taxon>Polychaeta</taxon>
        <taxon>Sedentaria</taxon>
        <taxon>Canalipalpata</taxon>
        <taxon>Sabellida</taxon>
        <taxon>Oweniida</taxon>
        <taxon>Oweniidae</taxon>
        <taxon>Owenia</taxon>
    </lineage>
</organism>
<dbReference type="PROSITE" id="PS00888">
    <property type="entry name" value="CNMP_BINDING_1"/>
    <property type="match status" value="1"/>
</dbReference>
<keyword evidence="6" id="KW-0472">Membrane</keyword>
<keyword evidence="8" id="KW-0407">Ion channel</keyword>
<evidence type="ECO:0000256" key="3">
    <source>
        <dbReference type="ARBA" id="ARBA00022692"/>
    </source>
</evidence>
<keyword evidence="4" id="KW-1133">Transmembrane helix</keyword>
<dbReference type="InterPro" id="IPR014710">
    <property type="entry name" value="RmlC-like_jellyroll"/>
</dbReference>
<dbReference type="InterPro" id="IPR018488">
    <property type="entry name" value="cNMP-bd_CS"/>
</dbReference>
<evidence type="ECO:0000313" key="9">
    <source>
        <dbReference type="EMBL" id="CAH1777821.1"/>
    </source>
</evidence>
<dbReference type="GO" id="GO:0030553">
    <property type="term" value="F:cGMP binding"/>
    <property type="evidence" value="ECO:0007669"/>
    <property type="project" value="TreeGrafter"/>
</dbReference>
<evidence type="ECO:0000256" key="1">
    <source>
        <dbReference type="ARBA" id="ARBA00004141"/>
    </source>
</evidence>
<dbReference type="GO" id="GO:0005223">
    <property type="term" value="F:intracellularly cGMP-activated cation channel activity"/>
    <property type="evidence" value="ECO:0007669"/>
    <property type="project" value="TreeGrafter"/>
</dbReference>
<accession>A0A8J1XM89</accession>
<dbReference type="InterPro" id="IPR050866">
    <property type="entry name" value="CNG_cation_channel"/>
</dbReference>
<dbReference type="FunFam" id="1.10.287.70:FF:000030">
    <property type="entry name" value="Cyclic nucleotide-gated channel alpha 3"/>
    <property type="match status" value="1"/>
</dbReference>
<evidence type="ECO:0000256" key="2">
    <source>
        <dbReference type="ARBA" id="ARBA00022448"/>
    </source>
</evidence>
<dbReference type="EMBL" id="CAIIXF020000002">
    <property type="protein sequence ID" value="CAH1777821.1"/>
    <property type="molecule type" value="Genomic_DNA"/>
</dbReference>
<keyword evidence="7" id="KW-1071">Ligand-gated ion channel</keyword>
<evidence type="ECO:0000256" key="4">
    <source>
        <dbReference type="ARBA" id="ARBA00022989"/>
    </source>
</evidence>
<dbReference type="GO" id="GO:0044877">
    <property type="term" value="F:protein-containing complex binding"/>
    <property type="evidence" value="ECO:0007669"/>
    <property type="project" value="TreeGrafter"/>
</dbReference>
<dbReference type="Gene3D" id="1.10.287.630">
    <property type="entry name" value="Helix hairpin bin"/>
    <property type="match status" value="1"/>
</dbReference>
<dbReference type="InterPro" id="IPR018490">
    <property type="entry name" value="cNMP-bd_dom_sf"/>
</dbReference>
<dbReference type="Gene3D" id="1.20.5.300">
    <property type="match status" value="1"/>
</dbReference>
<keyword evidence="5" id="KW-0406">Ion transport</keyword>
<sequence length="687" mass="78856">MTSPRVNSPPVKVNTELTLRPPSPDNGLLPTTSGLRSISALDMRENGHINPASRMSRALSIAGSSDGACSEIIRVEQTAEADEQFNVTTFGKLVRTMQFIRSWAGGKRPSETIQRPDSFLERFAMGGQDPGTQEEPAQSRSRKISDPTYWNSWMVVTSQPFYYRWLTFISLAIMYNINLIIARSVFKELQVNYRILWLTLDYISDVIYIIDMVVQLRTGYLEHGLLVRDATKMRKHYIKTLTFKLDLICILPTDLIYIYTGVDAAPYCRFNRLCKFSRLMEFFDRTETRTSFPNLFRIMNLILYILIIIHWNACIYFAISNNIGFSSDEWVYNMSTPEWQTLTRQYIYSFYWSTLTLTTIGETPQPQLDSEYLFVVIDFLIGVLIFATIVGNVGSMITNMNAAKAEFQQRMDGVKQYMEFRNVSKELESRVIKWFDYLWSNKQSLNQEEILNTLPDKLKAEIAIHVHLETLKRVSIFQDCEPGLLVEIVLKLKLSVYSPGDYICRKGDIGREMYIVKRGRLSVVADDGKTVFATLSDGSVFGEVSILNIAGNKTGNRRTANVRSIGYSDLFVLSKDELWDALTEYPEAKKKLIERGREILKKDNLLDEEAMREAEKHQESMGDKITRVDTSLEILQTRFARLLGEFNVTQQKLKQRITKLEKTVTKEDDLFSHLSGISGNDQSDSKI</sequence>
<dbReference type="PRINTS" id="PR01463">
    <property type="entry name" value="EAGCHANLFMLY"/>
</dbReference>
<reference evidence="9" key="1">
    <citation type="submission" date="2022-03" db="EMBL/GenBank/DDBJ databases">
        <authorList>
            <person name="Martin C."/>
        </authorList>
    </citation>
    <scope>NUCLEOTIDE SEQUENCE</scope>
</reference>
<dbReference type="Pfam" id="PF00027">
    <property type="entry name" value="cNMP_binding"/>
    <property type="match status" value="1"/>
</dbReference>
<evidence type="ECO:0000256" key="8">
    <source>
        <dbReference type="ARBA" id="ARBA00023303"/>
    </source>
</evidence>
<dbReference type="Pfam" id="PF16526">
    <property type="entry name" value="CLZ"/>
    <property type="match status" value="1"/>
</dbReference>
<dbReference type="PANTHER" id="PTHR45638:SF11">
    <property type="entry name" value="CYCLIC NUCLEOTIDE-GATED CATION CHANNEL SUBUNIT A"/>
    <property type="match status" value="1"/>
</dbReference>
<dbReference type="AlphaFoldDB" id="A0A8J1XM89"/>
<dbReference type="PROSITE" id="PS50042">
    <property type="entry name" value="CNMP_BINDING_3"/>
    <property type="match status" value="1"/>
</dbReference>
<evidence type="ECO:0000256" key="6">
    <source>
        <dbReference type="ARBA" id="ARBA00023136"/>
    </source>
</evidence>
<dbReference type="SUPFAM" id="SSF51206">
    <property type="entry name" value="cAMP-binding domain-like"/>
    <property type="match status" value="1"/>
</dbReference>
<dbReference type="GO" id="GO:0005249">
    <property type="term" value="F:voltage-gated potassium channel activity"/>
    <property type="evidence" value="ECO:0007669"/>
    <property type="project" value="InterPro"/>
</dbReference>
<dbReference type="InterPro" id="IPR000595">
    <property type="entry name" value="cNMP-bd_dom"/>
</dbReference>
<dbReference type="GO" id="GO:0017071">
    <property type="term" value="C:intracellular cyclic nucleotide activated cation channel complex"/>
    <property type="evidence" value="ECO:0007669"/>
    <property type="project" value="TreeGrafter"/>
</dbReference>
<keyword evidence="10" id="KW-1185">Reference proteome</keyword>
<protein>
    <submittedName>
        <fullName evidence="9">Uncharacterized protein</fullName>
    </submittedName>
</protein>
<evidence type="ECO:0000256" key="7">
    <source>
        <dbReference type="ARBA" id="ARBA00023286"/>
    </source>
</evidence>
<evidence type="ECO:0000256" key="5">
    <source>
        <dbReference type="ARBA" id="ARBA00023065"/>
    </source>
</evidence>
<gene>
    <name evidence="9" type="ORF">OFUS_LOCUS4815</name>
</gene>
<dbReference type="FunFam" id="1.20.5.300:FF:000002">
    <property type="entry name" value="Cyclic nucleotide-gated channel alpha 3"/>
    <property type="match status" value="1"/>
</dbReference>
<dbReference type="Pfam" id="PF00520">
    <property type="entry name" value="Ion_trans"/>
    <property type="match status" value="1"/>
</dbReference>
<keyword evidence="3" id="KW-0812">Transmembrane</keyword>
<dbReference type="InterPro" id="IPR003938">
    <property type="entry name" value="K_chnl_volt-dep_EAG/ELK/ERG"/>
</dbReference>
<comment type="caution">
    <text evidence="9">The sequence shown here is derived from an EMBL/GenBank/DDBJ whole genome shotgun (WGS) entry which is preliminary data.</text>
</comment>
<dbReference type="FunFam" id="1.10.287.630:FF:000001">
    <property type="entry name" value="Cyclic nucleotide-gated channel alpha 3"/>
    <property type="match status" value="1"/>
</dbReference>
<dbReference type="SMART" id="SM00100">
    <property type="entry name" value="cNMP"/>
    <property type="match status" value="1"/>
</dbReference>
<dbReference type="InterPro" id="IPR005821">
    <property type="entry name" value="Ion_trans_dom"/>
</dbReference>
<dbReference type="InterPro" id="IPR032406">
    <property type="entry name" value="CLZ_dom"/>
</dbReference>
<dbReference type="CDD" id="cd00038">
    <property type="entry name" value="CAP_ED"/>
    <property type="match status" value="1"/>
</dbReference>
<dbReference type="Gene3D" id="1.10.287.70">
    <property type="match status" value="1"/>
</dbReference>
<dbReference type="GO" id="GO:0005886">
    <property type="term" value="C:plasma membrane"/>
    <property type="evidence" value="ECO:0007669"/>
    <property type="project" value="TreeGrafter"/>
</dbReference>
<dbReference type="PANTHER" id="PTHR45638">
    <property type="entry name" value="CYCLIC NUCLEOTIDE-GATED CATION CHANNEL SUBUNIT A"/>
    <property type="match status" value="1"/>
</dbReference>
<proteinExistence type="predicted"/>
<dbReference type="GO" id="GO:0005222">
    <property type="term" value="F:intracellularly cAMP-activated cation channel activity"/>
    <property type="evidence" value="ECO:0007669"/>
    <property type="project" value="TreeGrafter"/>
</dbReference>
<dbReference type="SUPFAM" id="SSF81324">
    <property type="entry name" value="Voltage-gated potassium channels"/>
    <property type="match status" value="1"/>
</dbReference>
<comment type="subcellular location">
    <subcellularLocation>
        <location evidence="1">Membrane</location>
        <topology evidence="1">Multi-pass membrane protein</topology>
    </subcellularLocation>
</comment>
<dbReference type="FunFam" id="2.60.120.10:FF:000002">
    <property type="entry name" value="Cyclic nucleotide gated channel alpha 1a"/>
    <property type="match status" value="1"/>
</dbReference>